<reference evidence="2 3" key="1">
    <citation type="submission" date="2021-12" db="EMBL/GenBank/DDBJ databases">
        <title>Genome sequencing of bacteria with rrn-lacking chromosome and rrn-plasmid.</title>
        <authorList>
            <person name="Anda M."/>
            <person name="Iwasaki W."/>
        </authorList>
    </citation>
    <scope>NUCLEOTIDE SEQUENCE [LARGE SCALE GENOMIC DNA]</scope>
    <source>
        <strain evidence="2 3">NBRC 101262</strain>
        <plasmid evidence="2 3">pPP7</plasmid>
    </source>
</reference>
<protein>
    <recommendedName>
        <fullName evidence="1">PAS fold domain-containing protein</fullName>
    </recommendedName>
</protein>
<dbReference type="InterPro" id="IPR035965">
    <property type="entry name" value="PAS-like_dom_sf"/>
</dbReference>
<keyword evidence="2" id="KW-0614">Plasmid</keyword>
<dbReference type="EMBL" id="AP025299">
    <property type="protein sequence ID" value="BDD02210.1"/>
    <property type="molecule type" value="Genomic_DNA"/>
</dbReference>
<dbReference type="InterPro" id="IPR013767">
    <property type="entry name" value="PAS_fold"/>
</dbReference>
<gene>
    <name evidence="2" type="ORF">PEPS_44900</name>
</gene>
<evidence type="ECO:0000313" key="3">
    <source>
        <dbReference type="Proteomes" id="UP001354989"/>
    </source>
</evidence>
<dbReference type="Gene3D" id="3.30.450.20">
    <property type="entry name" value="PAS domain"/>
    <property type="match status" value="1"/>
</dbReference>
<dbReference type="RefSeq" id="WP_338399456.1">
    <property type="nucleotide sequence ID" value="NZ_AP025299.1"/>
</dbReference>
<dbReference type="SUPFAM" id="SSF55785">
    <property type="entry name" value="PYP-like sensor domain (PAS domain)"/>
    <property type="match status" value="1"/>
</dbReference>
<sequence length="122" mass="14020">MNDFSISKMLDNMPIGVFILELIDRDTMEFRNVYVNNTNSKIVGADLEATIGRTLRESFPEAYNYGLPDKYMEALRTQEKVVIGEMQYEDGTIKKNTFFLEVTPLDSTHVMLTTENISRVKP</sequence>
<evidence type="ECO:0000313" key="2">
    <source>
        <dbReference type="EMBL" id="BDD02210.1"/>
    </source>
</evidence>
<organism evidence="2 3">
    <name type="scientific">Persicobacter psychrovividus</name>
    <dbReference type="NCBI Taxonomy" id="387638"/>
    <lineage>
        <taxon>Bacteria</taxon>
        <taxon>Pseudomonadati</taxon>
        <taxon>Bacteroidota</taxon>
        <taxon>Cytophagia</taxon>
        <taxon>Cytophagales</taxon>
        <taxon>Persicobacteraceae</taxon>
        <taxon>Persicobacter</taxon>
    </lineage>
</organism>
<keyword evidence="3" id="KW-1185">Reference proteome</keyword>
<dbReference type="Pfam" id="PF00989">
    <property type="entry name" value="PAS"/>
    <property type="match status" value="1"/>
</dbReference>
<evidence type="ECO:0000259" key="1">
    <source>
        <dbReference type="Pfam" id="PF00989"/>
    </source>
</evidence>
<accession>A0ABM7VMK3</accession>
<geneLocation type="plasmid" evidence="2 3">
    <name>pPP7</name>
</geneLocation>
<dbReference type="Proteomes" id="UP001354989">
    <property type="component" value="Plasmid pPP7"/>
</dbReference>
<name>A0ABM7VMK3_9BACT</name>
<proteinExistence type="predicted"/>
<feature type="domain" description="PAS fold" evidence="1">
    <location>
        <begin position="8"/>
        <end position="100"/>
    </location>
</feature>